<reference evidence="3 4" key="1">
    <citation type="submission" date="2023-09" db="EMBL/GenBank/DDBJ databases">
        <authorList>
            <person name="Wang M."/>
        </authorList>
    </citation>
    <scope>NUCLEOTIDE SEQUENCE [LARGE SCALE GENOMIC DNA]</scope>
    <source>
        <strain evidence="3">GT-2023</strain>
        <tissue evidence="3">Liver</tissue>
    </source>
</reference>
<comment type="caution">
    <text evidence="3">The sequence shown here is derived from an EMBL/GenBank/DDBJ whole genome shotgun (WGS) entry which is preliminary data.</text>
</comment>
<evidence type="ECO:0000313" key="3">
    <source>
        <dbReference type="EMBL" id="KAL1246718.1"/>
    </source>
</evidence>
<dbReference type="SUPFAM" id="SSF82671">
    <property type="entry name" value="SEA domain"/>
    <property type="match status" value="1"/>
</dbReference>
<feature type="domain" description="SEA" evidence="2">
    <location>
        <begin position="1129"/>
        <end position="1240"/>
    </location>
</feature>
<sequence>MCLHRFRHSSCGSDPPAKPLRGFCLWLTVQLWGKLSTYYVDFKRHARRVINPAGLDTRKSATARPSRPSHLARALNSPLDLISRFSSQPGARQLHPFQNVEGLWRSTPTPPVVLERTFLDESAPSSIHPPFALSLLERWGVLCAALLSWSCHDPHLAATARTALAPSLLAGYLKPSEERRSRARLQLRRGAVLCCAPGGSAALGPCDCLPLPLMSTFHVPQLVSSRLDSLAVHDIRQHSVAWLVERFGEKFLPNLCGLHEDLREIISAGFRPGKRTAFETPGKLLLALAQVAQLHASAPPLERSASAAALIYLSSRSSPGAQQIFHPATFVDSLFRHYCTRHYNGFRFGRVRKQRPGVWVWGSFWGPKFSIKGDYRTCGINTGFRGDLALNPCGGGHHEDGTFAIIRPSRFGPTFLTDDFFFRVSPSEIYSSPPHLARKFLQTAKSKTDCSEYPIILLSPAKVLQTALKPAFSKKLFKKNARGVSNTRARLAGPKNPRNPVLGWGEFWANSPNQVVYKTCARSTPGFRPPVGALSSVFDQMTSQRQHELATVLVGYLKLNNKTACQGDSTFDSSWISINFGRFSRHITYSDLKEMKINGMTVLNSLPATLKAELIFDPSNGVLQNETLIRMVLSSILISPDDGQLEQFFTAFTDITTKRNITVIENTAVRDTMLNLTLMALAPKFPLFQTNDYMLWFQMNLVVLLASFRPSNLVVIPTNLSCDSYDAILKGLENALAVVPSEHLEDLKTSKEILILSQTKGCPQKNTPLPVTTTDANSITWAVPMESSTIFTDPSSVPVHFSSKTVSSATDSKSVTTATTSSVSTTQLSAKAFTGPAVPGEVFVILQIRLHIQYIDAYNNPALLEYQTLSRNITMELNRFYWQLYEPHFLRCYLLRFWPGSVGVDVQLIFKNDTGLPNATSIEDDLKSAVVESKVFLDIIPSSIIVVRQDGSTLTTKQTQSSQNVLIIQTSSTLTANVPILSADPTYKSSTIASPGTVPSQLQIIQIHQRHLFLLVPQLLQFLLIDHTQLFLPIPQPLKSLHIFQEQLFLIIFQMQFPVINKAQLFILKPQSRQSGTTVSVSSAAGNHITTSVIFANSTHSKITTTSTTSSLQTTHLSTKASTGSAVPGEGFVILQIRLQRQYIDAYNNPASMEYQILSTNITIELNRIYREMYGVRFLRCYVIRFWPGSVGVDTELIFKNQTVLPNATSIEESLTTAIAESKVFLGVIPSSIIVVEQQDSTSTTRQTQTTQSVPIMQTSSAVAPVLSSMLFMLLLLLWNETIRGVCLDEMWKHSKSMIPTVGRQNRAGNGPEWGEMDEIDSEDLMDVSQGSGKIREK</sequence>
<dbReference type="InterPro" id="IPR036364">
    <property type="entry name" value="SEA_dom_sf"/>
</dbReference>
<dbReference type="Gene3D" id="3.30.70.960">
    <property type="entry name" value="SEA domain"/>
    <property type="match status" value="2"/>
</dbReference>
<feature type="region of interest" description="Disordered" evidence="1">
    <location>
        <begin position="1302"/>
        <end position="1338"/>
    </location>
</feature>
<protein>
    <recommendedName>
        <fullName evidence="2">SEA domain-containing protein</fullName>
    </recommendedName>
</protein>
<organism evidence="3 4">
    <name type="scientific">Cirrhinus molitorella</name>
    <name type="common">mud carp</name>
    <dbReference type="NCBI Taxonomy" id="172907"/>
    <lineage>
        <taxon>Eukaryota</taxon>
        <taxon>Metazoa</taxon>
        <taxon>Chordata</taxon>
        <taxon>Craniata</taxon>
        <taxon>Vertebrata</taxon>
        <taxon>Euteleostomi</taxon>
        <taxon>Actinopterygii</taxon>
        <taxon>Neopterygii</taxon>
        <taxon>Teleostei</taxon>
        <taxon>Ostariophysi</taxon>
        <taxon>Cypriniformes</taxon>
        <taxon>Cyprinidae</taxon>
        <taxon>Labeoninae</taxon>
        <taxon>Labeonini</taxon>
        <taxon>Cirrhinus</taxon>
    </lineage>
</organism>
<accession>A0ABR3L1I0</accession>
<gene>
    <name evidence="3" type="ORF">QQF64_034349</name>
</gene>
<feature type="domain" description="SEA" evidence="2">
    <location>
        <begin position="838"/>
        <end position="951"/>
    </location>
</feature>
<dbReference type="Proteomes" id="UP001558613">
    <property type="component" value="Unassembled WGS sequence"/>
</dbReference>
<proteinExistence type="predicted"/>
<name>A0ABR3L1I0_9TELE</name>
<dbReference type="EMBL" id="JAYMGO010000139">
    <property type="protein sequence ID" value="KAL1246718.1"/>
    <property type="molecule type" value="Genomic_DNA"/>
</dbReference>
<keyword evidence="4" id="KW-1185">Reference proteome</keyword>
<evidence type="ECO:0000256" key="1">
    <source>
        <dbReference type="SAM" id="MobiDB-lite"/>
    </source>
</evidence>
<feature type="compositionally biased region" description="Acidic residues" evidence="1">
    <location>
        <begin position="1315"/>
        <end position="1326"/>
    </location>
</feature>
<evidence type="ECO:0000259" key="2">
    <source>
        <dbReference type="PROSITE" id="PS50024"/>
    </source>
</evidence>
<dbReference type="Pfam" id="PF01390">
    <property type="entry name" value="SEA"/>
    <property type="match status" value="2"/>
</dbReference>
<dbReference type="InterPro" id="IPR000082">
    <property type="entry name" value="SEA_dom"/>
</dbReference>
<dbReference type="PROSITE" id="PS50024">
    <property type="entry name" value="SEA"/>
    <property type="match status" value="2"/>
</dbReference>
<evidence type="ECO:0000313" key="4">
    <source>
        <dbReference type="Proteomes" id="UP001558613"/>
    </source>
</evidence>